<comment type="caution">
    <text evidence="1">The sequence shown here is derived from an EMBL/GenBank/DDBJ whole genome shotgun (WGS) entry which is preliminary data.</text>
</comment>
<reference evidence="1 2" key="1">
    <citation type="submission" date="2019-03" db="EMBL/GenBank/DDBJ databases">
        <title>Genomics of glacier-inhabiting Cryobacterium strains.</title>
        <authorList>
            <person name="Liu Q."/>
            <person name="Xin Y.-H."/>
        </authorList>
    </citation>
    <scope>NUCLEOTIDE SEQUENCE [LARGE SCALE GENOMIC DNA]</scope>
    <source>
        <strain evidence="1 2">TMT1-1</strain>
    </source>
</reference>
<proteinExistence type="predicted"/>
<dbReference type="OrthoDB" id="5380150at2"/>
<organism evidence="1 2">
    <name type="scientific">Cryobacterium lyxosi</name>
    <dbReference type="NCBI Taxonomy" id="1259228"/>
    <lineage>
        <taxon>Bacteria</taxon>
        <taxon>Bacillati</taxon>
        <taxon>Actinomycetota</taxon>
        <taxon>Actinomycetes</taxon>
        <taxon>Micrococcales</taxon>
        <taxon>Microbacteriaceae</taxon>
        <taxon>Cryobacterium</taxon>
    </lineage>
</organism>
<accession>A0A4R8ZK69</accession>
<dbReference type="RefSeq" id="WP_134571381.1">
    <property type="nucleotide sequence ID" value="NZ_SOGT01000002.1"/>
</dbReference>
<protein>
    <submittedName>
        <fullName evidence="1">Uncharacterized protein</fullName>
    </submittedName>
</protein>
<name>A0A4R8ZK69_9MICO</name>
<evidence type="ECO:0000313" key="2">
    <source>
        <dbReference type="Proteomes" id="UP000298424"/>
    </source>
</evidence>
<evidence type="ECO:0000313" key="1">
    <source>
        <dbReference type="EMBL" id="TFD28652.1"/>
    </source>
</evidence>
<sequence length="104" mass="12093">MHEPEEVNQLTGTESGCWRVFTRDSIHLFDFDAQTVKRIPGPNAWPTFNDRARPLRSIDACAVGARGHWTMFEDGWSETVEFYWHDTSIIQRIEQVQVEADEPE</sequence>
<dbReference type="AlphaFoldDB" id="A0A4R8ZK69"/>
<gene>
    <name evidence="1" type="ORF">E3T27_01810</name>
</gene>
<dbReference type="EMBL" id="SOGT01000002">
    <property type="protein sequence ID" value="TFD28652.1"/>
    <property type="molecule type" value="Genomic_DNA"/>
</dbReference>
<dbReference type="Proteomes" id="UP000298424">
    <property type="component" value="Unassembled WGS sequence"/>
</dbReference>
<keyword evidence="2" id="KW-1185">Reference proteome</keyword>